<dbReference type="EMBL" id="SMKQ01000002">
    <property type="protein sequence ID" value="TDD56963.1"/>
    <property type="molecule type" value="Genomic_DNA"/>
</dbReference>
<dbReference type="PANTHER" id="PTHR42877">
    <property type="entry name" value="L-ORNITHINE N(5)-MONOOXYGENASE-RELATED"/>
    <property type="match status" value="1"/>
</dbReference>
<dbReference type="OrthoDB" id="5168853at2"/>
<dbReference type="AlphaFoldDB" id="A0A4R4ZEN0"/>
<dbReference type="PANTHER" id="PTHR42877:SF4">
    <property type="entry name" value="FAD_NAD(P)-BINDING DOMAIN-CONTAINING PROTEIN-RELATED"/>
    <property type="match status" value="1"/>
</dbReference>
<feature type="region of interest" description="Disordered" evidence="1">
    <location>
        <begin position="501"/>
        <end position="526"/>
    </location>
</feature>
<keyword evidence="3" id="KW-1185">Reference proteome</keyword>
<organism evidence="2 3">
    <name type="scientific">Nonomuraea terrae</name>
    <dbReference type="NCBI Taxonomy" id="2530383"/>
    <lineage>
        <taxon>Bacteria</taxon>
        <taxon>Bacillati</taxon>
        <taxon>Actinomycetota</taxon>
        <taxon>Actinomycetes</taxon>
        <taxon>Streptosporangiales</taxon>
        <taxon>Streptosporangiaceae</taxon>
        <taxon>Nonomuraea</taxon>
    </lineage>
</organism>
<evidence type="ECO:0000313" key="3">
    <source>
        <dbReference type="Proteomes" id="UP000295302"/>
    </source>
</evidence>
<sequence length="526" mass="58636">MPRQAERGRPGSAELDVLIIGAGFSGLGVAALLDRAGLRSFLVLEAADDLGGTWRDNTYPGCCCDIPSPLYSFSFDQRAGWTRLFAGQAEILDYLRGVARRRGLLDRIRYGAKVVEARWSGRHWEVTTAAGERYTARFVVSAVGPLHHPAIPDLPGAAQFRGAVFHSATWDHGVDLTGKRIAVLGTGASAIQFVPAIAGRAAAVTVYQRTPPWILPKADRAFTERQRWLARRLPPYRWYVRARLFWTHEKRARGFVGDPAAMATTARYARRLLERQVADPELRARLTPDYAIGCKRLLISSDWYPALTRPDVEVRDGGVKEVRPGSVVGTDGVEAPADVLIYATGFDAHHTVTRMSIVGRDGLSLAEAWRDGDQAYLGTTVAGFPNLFVMVGPNTALGHNSQIFMIEAQARYVVACVRRMRRRGSLEVRAEVQRAFNEWLQGRMAHTVWQTGGCRSWYQDPSSGRITVLWPDTAVAFWRRLRRVRMSDYLLDGARVSARPIPARRRPPSAASSRWSRPAPGRRRWP</sequence>
<evidence type="ECO:0000256" key="1">
    <source>
        <dbReference type="SAM" id="MobiDB-lite"/>
    </source>
</evidence>
<feature type="compositionally biased region" description="Low complexity" evidence="1">
    <location>
        <begin position="508"/>
        <end position="519"/>
    </location>
</feature>
<dbReference type="SUPFAM" id="SSF51905">
    <property type="entry name" value="FAD/NAD(P)-binding domain"/>
    <property type="match status" value="2"/>
</dbReference>
<dbReference type="PRINTS" id="PR00411">
    <property type="entry name" value="PNDRDTASEI"/>
</dbReference>
<dbReference type="InterPro" id="IPR051209">
    <property type="entry name" value="FAD-bind_Monooxygenase_sf"/>
</dbReference>
<gene>
    <name evidence="2" type="ORF">E1286_01270</name>
</gene>
<dbReference type="InterPro" id="IPR036188">
    <property type="entry name" value="FAD/NAD-bd_sf"/>
</dbReference>
<dbReference type="Pfam" id="PF13738">
    <property type="entry name" value="Pyr_redox_3"/>
    <property type="match status" value="1"/>
</dbReference>
<name>A0A4R4ZEN0_9ACTN</name>
<dbReference type="Proteomes" id="UP000295302">
    <property type="component" value="Unassembled WGS sequence"/>
</dbReference>
<comment type="caution">
    <text evidence="2">The sequence shown here is derived from an EMBL/GenBank/DDBJ whole genome shotgun (WGS) entry which is preliminary data.</text>
</comment>
<reference evidence="2 3" key="1">
    <citation type="submission" date="2019-03" db="EMBL/GenBank/DDBJ databases">
        <title>Draft genome sequences of novel Actinobacteria.</title>
        <authorList>
            <person name="Sahin N."/>
            <person name="Ay H."/>
            <person name="Saygin H."/>
        </authorList>
    </citation>
    <scope>NUCLEOTIDE SEQUENCE [LARGE SCALE GENOMIC DNA]</scope>
    <source>
        <strain evidence="2 3">CH32</strain>
    </source>
</reference>
<accession>A0A4R4ZEN0</accession>
<evidence type="ECO:0000313" key="2">
    <source>
        <dbReference type="EMBL" id="TDD56963.1"/>
    </source>
</evidence>
<dbReference type="RefSeq" id="WP_132608299.1">
    <property type="nucleotide sequence ID" value="NZ_SMKQ01000002.1"/>
</dbReference>
<protein>
    <submittedName>
        <fullName evidence="2">NAD(P)/FAD-dependent oxidoreductase</fullName>
    </submittedName>
</protein>
<dbReference type="Gene3D" id="3.50.50.60">
    <property type="entry name" value="FAD/NAD(P)-binding domain"/>
    <property type="match status" value="2"/>
</dbReference>
<proteinExistence type="predicted"/>